<dbReference type="EMBL" id="CM000766">
    <property type="protein sequence ID" value="OQU80220.1"/>
    <property type="molecule type" value="Genomic_DNA"/>
</dbReference>
<evidence type="ECO:0000313" key="1">
    <source>
        <dbReference type="EMBL" id="OQU80220.1"/>
    </source>
</evidence>
<evidence type="ECO:0000313" key="2">
    <source>
        <dbReference type="Proteomes" id="UP000000768"/>
    </source>
</evidence>
<sequence>MLFGSIYVCSLGALPTTTEPFTQQSWGRLEINPPFCNAKDKFKCSKLLLVKLMTTSVPLRIIVQIIKEVYCS</sequence>
<proteinExistence type="predicted"/>
<dbReference type="Gramene" id="OQU80220">
    <property type="protein sequence ID" value="OQU80220"/>
    <property type="gene ID" value="SORBI_3007G096833"/>
</dbReference>
<reference evidence="2" key="2">
    <citation type="journal article" date="2018" name="Plant J.">
        <title>The Sorghum bicolor reference genome: improved assembly, gene annotations, a transcriptome atlas, and signatures of genome organization.</title>
        <authorList>
            <person name="McCormick R.F."/>
            <person name="Truong S.K."/>
            <person name="Sreedasyam A."/>
            <person name="Jenkins J."/>
            <person name="Shu S."/>
            <person name="Sims D."/>
            <person name="Kennedy M."/>
            <person name="Amirebrahimi M."/>
            <person name="Weers B.D."/>
            <person name="McKinley B."/>
            <person name="Mattison A."/>
            <person name="Morishige D.T."/>
            <person name="Grimwood J."/>
            <person name="Schmutz J."/>
            <person name="Mullet J.E."/>
        </authorList>
    </citation>
    <scope>NUCLEOTIDE SEQUENCE [LARGE SCALE GENOMIC DNA]</scope>
    <source>
        <strain evidence="2">cv. BTx623</strain>
    </source>
</reference>
<organism evidence="1 2">
    <name type="scientific">Sorghum bicolor</name>
    <name type="common">Sorghum</name>
    <name type="synonym">Sorghum vulgare</name>
    <dbReference type="NCBI Taxonomy" id="4558"/>
    <lineage>
        <taxon>Eukaryota</taxon>
        <taxon>Viridiplantae</taxon>
        <taxon>Streptophyta</taxon>
        <taxon>Embryophyta</taxon>
        <taxon>Tracheophyta</taxon>
        <taxon>Spermatophyta</taxon>
        <taxon>Magnoliopsida</taxon>
        <taxon>Liliopsida</taxon>
        <taxon>Poales</taxon>
        <taxon>Poaceae</taxon>
        <taxon>PACMAD clade</taxon>
        <taxon>Panicoideae</taxon>
        <taxon>Andropogonodae</taxon>
        <taxon>Andropogoneae</taxon>
        <taxon>Sorghinae</taxon>
        <taxon>Sorghum</taxon>
    </lineage>
</organism>
<protein>
    <submittedName>
        <fullName evidence="1">Uncharacterized protein</fullName>
    </submittedName>
</protein>
<dbReference type="Proteomes" id="UP000000768">
    <property type="component" value="Chromosome 7"/>
</dbReference>
<keyword evidence="2" id="KW-1185">Reference proteome</keyword>
<accession>A0A1Z5R8Z0</accession>
<gene>
    <name evidence="1" type="ORF">SORBI_3007G096833</name>
</gene>
<dbReference type="AlphaFoldDB" id="A0A1Z5R8Z0"/>
<dbReference type="InParanoid" id="A0A1Z5R8Z0"/>
<reference evidence="1 2" key="1">
    <citation type="journal article" date="2009" name="Nature">
        <title>The Sorghum bicolor genome and the diversification of grasses.</title>
        <authorList>
            <person name="Paterson A.H."/>
            <person name="Bowers J.E."/>
            <person name="Bruggmann R."/>
            <person name="Dubchak I."/>
            <person name="Grimwood J."/>
            <person name="Gundlach H."/>
            <person name="Haberer G."/>
            <person name="Hellsten U."/>
            <person name="Mitros T."/>
            <person name="Poliakov A."/>
            <person name="Schmutz J."/>
            <person name="Spannagl M."/>
            <person name="Tang H."/>
            <person name="Wang X."/>
            <person name="Wicker T."/>
            <person name="Bharti A.K."/>
            <person name="Chapman J."/>
            <person name="Feltus F.A."/>
            <person name="Gowik U."/>
            <person name="Grigoriev I.V."/>
            <person name="Lyons E."/>
            <person name="Maher C.A."/>
            <person name="Martis M."/>
            <person name="Narechania A."/>
            <person name="Otillar R.P."/>
            <person name="Penning B.W."/>
            <person name="Salamov A.A."/>
            <person name="Wang Y."/>
            <person name="Zhang L."/>
            <person name="Carpita N.C."/>
            <person name="Freeling M."/>
            <person name="Gingle A.R."/>
            <person name="Hash C.T."/>
            <person name="Keller B."/>
            <person name="Klein P."/>
            <person name="Kresovich S."/>
            <person name="McCann M.C."/>
            <person name="Ming R."/>
            <person name="Peterson D.G."/>
            <person name="Mehboob-ur-Rahman"/>
            <person name="Ware D."/>
            <person name="Westhoff P."/>
            <person name="Mayer K.F."/>
            <person name="Messing J."/>
            <person name="Rokhsar D.S."/>
        </authorList>
    </citation>
    <scope>NUCLEOTIDE SEQUENCE [LARGE SCALE GENOMIC DNA]</scope>
    <source>
        <strain evidence="2">cv. BTx623</strain>
    </source>
</reference>
<name>A0A1Z5R8Z0_SORBI</name>